<evidence type="ECO:0000256" key="2">
    <source>
        <dbReference type="SAM" id="MobiDB-lite"/>
    </source>
</evidence>
<comment type="caution">
    <text evidence="4">The sequence shown here is derived from an EMBL/GenBank/DDBJ whole genome shotgun (WGS) entry which is preliminary data.</text>
</comment>
<dbReference type="Pfam" id="PF23232">
    <property type="entry name" value="AAA_lid_13"/>
    <property type="match status" value="1"/>
</dbReference>
<feature type="domain" description="AAA+ ATPase" evidence="3">
    <location>
        <begin position="488"/>
        <end position="615"/>
    </location>
</feature>
<organism evidence="4 5">
    <name type="scientific">Botrytis tulipae</name>
    <dbReference type="NCBI Taxonomy" id="87230"/>
    <lineage>
        <taxon>Eukaryota</taxon>
        <taxon>Fungi</taxon>
        <taxon>Dikarya</taxon>
        <taxon>Ascomycota</taxon>
        <taxon>Pezizomycotina</taxon>
        <taxon>Leotiomycetes</taxon>
        <taxon>Helotiales</taxon>
        <taxon>Sclerotiniaceae</taxon>
        <taxon>Botrytis</taxon>
    </lineage>
</organism>
<accession>A0A4Z1E7Y7</accession>
<evidence type="ECO:0000313" key="4">
    <source>
        <dbReference type="EMBL" id="TGO06808.1"/>
    </source>
</evidence>
<keyword evidence="1" id="KW-0175">Coiled coil</keyword>
<dbReference type="OrthoDB" id="10042665at2759"/>
<dbReference type="InterPro" id="IPR054289">
    <property type="entry name" value="DUF7025"/>
</dbReference>
<dbReference type="EMBL" id="PQXH01000489">
    <property type="protein sequence ID" value="TGO06808.1"/>
    <property type="molecule type" value="Genomic_DNA"/>
</dbReference>
<dbReference type="AlphaFoldDB" id="A0A4Z1E7Y7"/>
<name>A0A4Z1E7Y7_9HELO</name>
<dbReference type="SMART" id="SM00382">
    <property type="entry name" value="AAA"/>
    <property type="match status" value="1"/>
</dbReference>
<dbReference type="GO" id="GO:0016887">
    <property type="term" value="F:ATP hydrolysis activity"/>
    <property type="evidence" value="ECO:0007669"/>
    <property type="project" value="InterPro"/>
</dbReference>
<feature type="compositionally biased region" description="Polar residues" evidence="2">
    <location>
        <begin position="1"/>
        <end position="17"/>
    </location>
</feature>
<protein>
    <recommendedName>
        <fullName evidence="3">AAA+ ATPase domain-containing protein</fullName>
    </recommendedName>
</protein>
<dbReference type="PANTHER" id="PTHR46411">
    <property type="entry name" value="FAMILY ATPASE, PUTATIVE-RELATED"/>
    <property type="match status" value="1"/>
</dbReference>
<dbReference type="InterPro" id="IPR003593">
    <property type="entry name" value="AAA+_ATPase"/>
</dbReference>
<evidence type="ECO:0000313" key="5">
    <source>
        <dbReference type="Proteomes" id="UP000297777"/>
    </source>
</evidence>
<evidence type="ECO:0000256" key="1">
    <source>
        <dbReference type="SAM" id="Coils"/>
    </source>
</evidence>
<gene>
    <name evidence="4" type="ORF">BTUL_0494g00020</name>
</gene>
<dbReference type="InterPro" id="IPR003959">
    <property type="entry name" value="ATPase_AAA_core"/>
</dbReference>
<dbReference type="Gene3D" id="3.40.50.300">
    <property type="entry name" value="P-loop containing nucleotide triphosphate hydrolases"/>
    <property type="match status" value="1"/>
</dbReference>
<dbReference type="InterPro" id="IPR027417">
    <property type="entry name" value="P-loop_NTPase"/>
</dbReference>
<dbReference type="Proteomes" id="UP000297777">
    <property type="component" value="Unassembled WGS sequence"/>
</dbReference>
<dbReference type="SUPFAM" id="SSF52540">
    <property type="entry name" value="P-loop containing nucleoside triphosphate hydrolases"/>
    <property type="match status" value="1"/>
</dbReference>
<dbReference type="InterPro" id="IPR056599">
    <property type="entry name" value="AAA_lid_fung"/>
</dbReference>
<dbReference type="CDD" id="cd19481">
    <property type="entry name" value="RecA-like_protease"/>
    <property type="match status" value="1"/>
</dbReference>
<keyword evidence="5" id="KW-1185">Reference proteome</keyword>
<feature type="region of interest" description="Disordered" evidence="2">
    <location>
        <begin position="1"/>
        <end position="26"/>
    </location>
</feature>
<dbReference type="PANTHER" id="PTHR46411:SF3">
    <property type="entry name" value="AAA+ ATPASE DOMAIN-CONTAINING PROTEIN"/>
    <property type="match status" value="1"/>
</dbReference>
<sequence length="743" mass="84216">MSYHTVITVSDSDSESAVSKVGKDASKQAIEDSAESSAEDNDYLDVVAIKARITRSWRSVYSGGVTFVSQAEYERLMLFSPMLATKKEEEKPKHAVTLDTHASRTTITLLSPWLVDAYKKVYDRPILSKTELERSTVEEIHPFPSLLFYLNKIGKEIAGLGNEAKEATRDFDALKFVLREATEEDALSEDNASDVDILDPMGDSIYYDQIWHIFIPGSLVVCHDKLGSRSVLMLAKVKIKASYTNLHTWQLGWDNLHQNFKRYLLKFRIGRFHEKEKINSLVVYPIEALPEKERDELLSKLRERGRKWARLVSGPPSCFFYKHLSSFTDTENPLAAIKENSSTDVVETIQSRSEMETLMHFKIAERVIIDKSYFDTSTAVLPVEYTLTPIKSDLDCRQEYEWDDLPPIYKFTDEQAQLCPASIHCASIASEKVHLVSVEHLSSIDWTKQALDALVLPPHQKSMLRSLVQQQTGGEARKGGDLIKAKGQGLVILLHGPPGVGKTLTAESIAEYVERPLLPLSISKLVTEEGDVERRLLAVFRKATRWNAILLLDEADVILEERSFEDVKRNGIVSMMLRNLEYFNGVLFLTTNRISTMDNAFESRIQIAIHYKSFNGSTRETVWRNLIRSKFASYEEDLAARFIDDTRKVDIRARMSEAKAEILANVDVLANQDLNGRQIRNSLNIAEGLAFADSQETGQIRLRHITQSIHMALEFQEFFKTARAKAQLDSTSVWAPYGDVDSN</sequence>
<feature type="coiled-coil region" evidence="1">
    <location>
        <begin position="150"/>
        <end position="184"/>
    </location>
</feature>
<dbReference type="Pfam" id="PF22942">
    <property type="entry name" value="DUF7025"/>
    <property type="match status" value="1"/>
</dbReference>
<dbReference type="GO" id="GO:0005524">
    <property type="term" value="F:ATP binding"/>
    <property type="evidence" value="ECO:0007669"/>
    <property type="project" value="InterPro"/>
</dbReference>
<reference evidence="4 5" key="1">
    <citation type="submission" date="2017-12" db="EMBL/GenBank/DDBJ databases">
        <title>Comparative genomics of Botrytis spp.</title>
        <authorList>
            <person name="Valero-Jimenez C.A."/>
            <person name="Tapia P."/>
            <person name="Veloso J."/>
            <person name="Silva-Moreno E."/>
            <person name="Staats M."/>
            <person name="Valdes J.H."/>
            <person name="Van Kan J.A.L."/>
        </authorList>
    </citation>
    <scope>NUCLEOTIDE SEQUENCE [LARGE SCALE GENOMIC DNA]</scope>
    <source>
        <strain evidence="4 5">Bt9001</strain>
    </source>
</reference>
<evidence type="ECO:0000259" key="3">
    <source>
        <dbReference type="SMART" id="SM00382"/>
    </source>
</evidence>
<dbReference type="Pfam" id="PF00004">
    <property type="entry name" value="AAA"/>
    <property type="match status" value="1"/>
</dbReference>
<proteinExistence type="predicted"/>